<dbReference type="SUPFAM" id="SSF103473">
    <property type="entry name" value="MFS general substrate transporter"/>
    <property type="match status" value="1"/>
</dbReference>
<feature type="transmembrane region" description="Helical" evidence="6">
    <location>
        <begin position="148"/>
        <end position="171"/>
    </location>
</feature>
<evidence type="ECO:0000256" key="5">
    <source>
        <dbReference type="ARBA" id="ARBA00023136"/>
    </source>
</evidence>
<name>A0A1H3U190_9BACI</name>
<reference evidence="9" key="1">
    <citation type="submission" date="2016-10" db="EMBL/GenBank/DDBJ databases">
        <authorList>
            <person name="Varghese N."/>
            <person name="Submissions S."/>
        </authorList>
    </citation>
    <scope>NUCLEOTIDE SEQUENCE [LARGE SCALE GENOMIC DNA]</scope>
    <source>
        <strain evidence="9">SP</strain>
    </source>
</reference>
<dbReference type="Gene3D" id="1.20.1250.20">
    <property type="entry name" value="MFS general substrate transporter like domains"/>
    <property type="match status" value="1"/>
</dbReference>
<keyword evidence="9" id="KW-1185">Reference proteome</keyword>
<feature type="domain" description="Major facilitator superfamily (MFS) profile" evidence="7">
    <location>
        <begin position="22"/>
        <end position="409"/>
    </location>
</feature>
<accession>A0A1H3U190</accession>
<evidence type="ECO:0000256" key="2">
    <source>
        <dbReference type="ARBA" id="ARBA00022448"/>
    </source>
</evidence>
<feature type="transmembrane region" description="Helical" evidence="6">
    <location>
        <begin position="87"/>
        <end position="104"/>
    </location>
</feature>
<comment type="subcellular location">
    <subcellularLocation>
        <location evidence="1">Cell membrane</location>
        <topology evidence="1">Multi-pass membrane protein</topology>
    </subcellularLocation>
</comment>
<dbReference type="InterPro" id="IPR036259">
    <property type="entry name" value="MFS_trans_sf"/>
</dbReference>
<feature type="transmembrane region" description="Helical" evidence="6">
    <location>
        <begin position="110"/>
        <end position="127"/>
    </location>
</feature>
<feature type="transmembrane region" description="Helical" evidence="6">
    <location>
        <begin position="384"/>
        <end position="404"/>
    </location>
</feature>
<dbReference type="GO" id="GO:0005886">
    <property type="term" value="C:plasma membrane"/>
    <property type="evidence" value="ECO:0007669"/>
    <property type="project" value="UniProtKB-SubCell"/>
</dbReference>
<feature type="transmembrane region" description="Helical" evidence="6">
    <location>
        <begin position="229"/>
        <end position="247"/>
    </location>
</feature>
<keyword evidence="4 6" id="KW-1133">Transmembrane helix</keyword>
<dbReference type="PANTHER" id="PTHR43129:SF1">
    <property type="entry name" value="FOSMIDOMYCIN RESISTANCE PROTEIN"/>
    <property type="match status" value="1"/>
</dbReference>
<evidence type="ECO:0000256" key="4">
    <source>
        <dbReference type="ARBA" id="ARBA00022989"/>
    </source>
</evidence>
<feature type="transmembrane region" description="Helical" evidence="6">
    <location>
        <begin position="267"/>
        <end position="288"/>
    </location>
</feature>
<keyword evidence="3 6" id="KW-0812">Transmembrane</keyword>
<proteinExistence type="predicted"/>
<dbReference type="GO" id="GO:0022857">
    <property type="term" value="F:transmembrane transporter activity"/>
    <property type="evidence" value="ECO:0007669"/>
    <property type="project" value="InterPro"/>
</dbReference>
<feature type="transmembrane region" description="Helical" evidence="6">
    <location>
        <begin position="20"/>
        <end position="40"/>
    </location>
</feature>
<dbReference type="PANTHER" id="PTHR43129">
    <property type="entry name" value="FOSMIDOMYCIN RESISTANCE PROTEIN"/>
    <property type="match status" value="1"/>
</dbReference>
<dbReference type="InterPro" id="IPR020846">
    <property type="entry name" value="MFS_dom"/>
</dbReference>
<keyword evidence="2" id="KW-0813">Transport</keyword>
<gene>
    <name evidence="8" type="ORF">SAMN05421736_11760</name>
</gene>
<sequence>MQAQPVQLKAEDAPQSQTMYRILLIIGFVHLLNDSIQAIIPAMFPVLENSMGLTFTQLGFIAFALNFTSSLIQPVVGLYTDKNPSPYALPIGLCFTFAGIIGLAFAPSFWYVMLSVIFIGLGSATFHPEGSRVAYMAAGGRRGLAQSIYQVGGNAGQALAPLITALILVPFGQFGAIWFTIVAGLAIMLLFYIARWYSEQIAVQRSIKQPKKKAAAAGNKQLAAKNRKVVRYAILLLIFLVFARSWFHAGITNFYSFFLIEQYQLTIAQAQVYIFIFLASGAVGTFAGGPLADRFGKRNMIFFSMLGAAPLALVLPHVGPVAAYPLMAVIGFIILSSFSVTVVYAQELVPGKIGTVSGLIVGLAFGMGAVGSVALGWLADLAGLTNTMLFTVLLPFIGILTMFLPSDKQLQVINQ</sequence>
<evidence type="ECO:0000313" key="8">
    <source>
        <dbReference type="EMBL" id="SDZ56220.1"/>
    </source>
</evidence>
<dbReference type="InterPro" id="IPR011701">
    <property type="entry name" value="MFS"/>
</dbReference>
<dbReference type="Pfam" id="PF07690">
    <property type="entry name" value="MFS_1"/>
    <property type="match status" value="1"/>
</dbReference>
<feature type="transmembrane region" description="Helical" evidence="6">
    <location>
        <begin position="60"/>
        <end position="80"/>
    </location>
</feature>
<dbReference type="CDD" id="cd17478">
    <property type="entry name" value="MFS_FsR"/>
    <property type="match status" value="1"/>
</dbReference>
<feature type="transmembrane region" description="Helical" evidence="6">
    <location>
        <begin position="177"/>
        <end position="198"/>
    </location>
</feature>
<dbReference type="AlphaFoldDB" id="A0A1H3U190"/>
<dbReference type="OrthoDB" id="9770492at2"/>
<evidence type="ECO:0000313" key="9">
    <source>
        <dbReference type="Proteomes" id="UP000198935"/>
    </source>
</evidence>
<evidence type="ECO:0000256" key="1">
    <source>
        <dbReference type="ARBA" id="ARBA00004651"/>
    </source>
</evidence>
<dbReference type="STRING" id="1503961.SAMN05421736_11760"/>
<dbReference type="EMBL" id="FNPI01000017">
    <property type="protein sequence ID" value="SDZ56220.1"/>
    <property type="molecule type" value="Genomic_DNA"/>
</dbReference>
<dbReference type="Proteomes" id="UP000198935">
    <property type="component" value="Unassembled WGS sequence"/>
</dbReference>
<evidence type="ECO:0000256" key="6">
    <source>
        <dbReference type="SAM" id="Phobius"/>
    </source>
</evidence>
<keyword evidence="5 6" id="KW-0472">Membrane</keyword>
<feature type="transmembrane region" description="Helical" evidence="6">
    <location>
        <begin position="300"/>
        <end position="318"/>
    </location>
</feature>
<evidence type="ECO:0000259" key="7">
    <source>
        <dbReference type="PROSITE" id="PS50850"/>
    </source>
</evidence>
<feature type="transmembrane region" description="Helical" evidence="6">
    <location>
        <begin position="356"/>
        <end position="378"/>
    </location>
</feature>
<protein>
    <submittedName>
        <fullName evidence="8">MFS transporter, FSR family, fosmidomycin resistance protein</fullName>
    </submittedName>
</protein>
<dbReference type="PROSITE" id="PS50850">
    <property type="entry name" value="MFS"/>
    <property type="match status" value="1"/>
</dbReference>
<evidence type="ECO:0000256" key="3">
    <source>
        <dbReference type="ARBA" id="ARBA00022692"/>
    </source>
</evidence>
<organism evidence="8 9">
    <name type="scientific">Evansella caseinilytica</name>
    <dbReference type="NCBI Taxonomy" id="1503961"/>
    <lineage>
        <taxon>Bacteria</taxon>
        <taxon>Bacillati</taxon>
        <taxon>Bacillota</taxon>
        <taxon>Bacilli</taxon>
        <taxon>Bacillales</taxon>
        <taxon>Bacillaceae</taxon>
        <taxon>Evansella</taxon>
    </lineage>
</organism>
<feature type="transmembrane region" description="Helical" evidence="6">
    <location>
        <begin position="324"/>
        <end position="344"/>
    </location>
</feature>